<dbReference type="Pfam" id="PF14534">
    <property type="entry name" value="DUF4440"/>
    <property type="match status" value="1"/>
</dbReference>
<dbReference type="EMBL" id="CATQJL010000305">
    <property type="protein sequence ID" value="CAJ0604504.1"/>
    <property type="molecule type" value="Genomic_DNA"/>
</dbReference>
<dbReference type="PANTHER" id="PTHR31664:SF4">
    <property type="entry name" value="DUF4440 DOMAIN-CONTAINING PROTEIN"/>
    <property type="match status" value="1"/>
</dbReference>
<gene>
    <name evidence="2" type="ORF">CYNAS_LOCUS16487</name>
</gene>
<protein>
    <recommendedName>
        <fullName evidence="1">DUF4440 domain-containing protein</fullName>
    </recommendedName>
</protein>
<dbReference type="InterPro" id="IPR032710">
    <property type="entry name" value="NTF2-like_dom_sf"/>
</dbReference>
<comment type="caution">
    <text evidence="2">The sequence shown here is derived from an EMBL/GenBank/DDBJ whole genome shotgun (WGS) entry which is preliminary data.</text>
</comment>
<dbReference type="InterPro" id="IPR027843">
    <property type="entry name" value="DUF4440"/>
</dbReference>
<organism evidence="2 3">
    <name type="scientific">Cylicocyclus nassatus</name>
    <name type="common">Nematode worm</name>
    <dbReference type="NCBI Taxonomy" id="53992"/>
    <lineage>
        <taxon>Eukaryota</taxon>
        <taxon>Metazoa</taxon>
        <taxon>Ecdysozoa</taxon>
        <taxon>Nematoda</taxon>
        <taxon>Chromadorea</taxon>
        <taxon>Rhabditida</taxon>
        <taxon>Rhabditina</taxon>
        <taxon>Rhabditomorpha</taxon>
        <taxon>Strongyloidea</taxon>
        <taxon>Strongylidae</taxon>
        <taxon>Cylicocyclus</taxon>
    </lineage>
</organism>
<feature type="domain" description="DUF4440" evidence="1">
    <location>
        <begin position="12"/>
        <end position="117"/>
    </location>
</feature>
<sequence>MSCCEKAKAALRPVMEELWKCFEERNYDKAIELYHPHAVLVERGKRGFYGKDDIKKQFIDYDKQKGKCTLKSWNDEHYQMTEDYIIVDGHYETQTEKAGVIKGEFNMIWKKSNGKYLVKRDEYTEN</sequence>
<evidence type="ECO:0000259" key="1">
    <source>
        <dbReference type="Pfam" id="PF14534"/>
    </source>
</evidence>
<proteinExistence type="predicted"/>
<evidence type="ECO:0000313" key="2">
    <source>
        <dbReference type="EMBL" id="CAJ0604504.1"/>
    </source>
</evidence>
<reference evidence="2" key="1">
    <citation type="submission" date="2023-07" db="EMBL/GenBank/DDBJ databases">
        <authorList>
            <consortium name="CYATHOMIX"/>
        </authorList>
    </citation>
    <scope>NUCLEOTIDE SEQUENCE</scope>
    <source>
        <strain evidence="2">N/A</strain>
    </source>
</reference>
<dbReference type="Proteomes" id="UP001176961">
    <property type="component" value="Unassembled WGS sequence"/>
</dbReference>
<keyword evidence="3" id="KW-1185">Reference proteome</keyword>
<dbReference type="AlphaFoldDB" id="A0AA36M9I9"/>
<dbReference type="PANTHER" id="PTHR31664">
    <property type="entry name" value="PROTEIN CBG16427"/>
    <property type="match status" value="1"/>
</dbReference>
<accession>A0AA36M9I9</accession>
<dbReference type="Gene3D" id="3.10.450.50">
    <property type="match status" value="1"/>
</dbReference>
<name>A0AA36M9I9_CYLNA</name>
<dbReference type="SUPFAM" id="SSF54427">
    <property type="entry name" value="NTF2-like"/>
    <property type="match status" value="1"/>
</dbReference>
<evidence type="ECO:0000313" key="3">
    <source>
        <dbReference type="Proteomes" id="UP001176961"/>
    </source>
</evidence>